<feature type="domain" description="GGDEF" evidence="2">
    <location>
        <begin position="249"/>
        <end position="384"/>
    </location>
</feature>
<dbReference type="PANTHER" id="PTHR45138">
    <property type="entry name" value="REGULATORY COMPONENTS OF SENSORY TRANSDUCTION SYSTEM"/>
    <property type="match status" value="1"/>
</dbReference>
<keyword evidence="1" id="KW-1133">Transmembrane helix</keyword>
<dbReference type="EMBL" id="JBHTIO010000044">
    <property type="protein sequence ID" value="MFD0898069.1"/>
    <property type="molecule type" value="Genomic_DNA"/>
</dbReference>
<feature type="transmembrane region" description="Helical" evidence="1">
    <location>
        <begin position="88"/>
        <end position="111"/>
    </location>
</feature>
<comment type="caution">
    <text evidence="3">The sequence shown here is derived from an EMBL/GenBank/DDBJ whole genome shotgun (WGS) entry which is preliminary data.</text>
</comment>
<protein>
    <submittedName>
        <fullName evidence="3">GGDEF domain-containing protein</fullName>
    </submittedName>
</protein>
<dbReference type="NCBIfam" id="TIGR00254">
    <property type="entry name" value="GGDEF"/>
    <property type="match status" value="1"/>
</dbReference>
<proteinExistence type="predicted"/>
<organism evidence="3 4">
    <name type="scientific">Loigolactobacillus binensis</name>
    <dbReference type="NCBI Taxonomy" id="2559922"/>
    <lineage>
        <taxon>Bacteria</taxon>
        <taxon>Bacillati</taxon>
        <taxon>Bacillota</taxon>
        <taxon>Bacilli</taxon>
        <taxon>Lactobacillales</taxon>
        <taxon>Lactobacillaceae</taxon>
        <taxon>Loigolactobacillus</taxon>
    </lineage>
</organism>
<keyword evidence="1" id="KW-0812">Transmembrane</keyword>
<feature type="transmembrane region" description="Helical" evidence="1">
    <location>
        <begin position="149"/>
        <end position="172"/>
    </location>
</feature>
<dbReference type="SUPFAM" id="SSF55073">
    <property type="entry name" value="Nucleotide cyclase"/>
    <property type="match status" value="1"/>
</dbReference>
<name>A0ABW3ECP0_9LACO</name>
<keyword evidence="4" id="KW-1185">Reference proteome</keyword>
<dbReference type="Proteomes" id="UP001597104">
    <property type="component" value="Unassembled WGS sequence"/>
</dbReference>
<gene>
    <name evidence="3" type="ORF">ACFQZ7_10080</name>
</gene>
<feature type="transmembrane region" description="Helical" evidence="1">
    <location>
        <begin position="123"/>
        <end position="143"/>
    </location>
</feature>
<dbReference type="InterPro" id="IPR043128">
    <property type="entry name" value="Rev_trsase/Diguanyl_cyclase"/>
</dbReference>
<reference evidence="4" key="1">
    <citation type="journal article" date="2019" name="Int. J. Syst. Evol. Microbiol.">
        <title>The Global Catalogue of Microorganisms (GCM) 10K type strain sequencing project: providing services to taxonomists for standard genome sequencing and annotation.</title>
        <authorList>
            <consortium name="The Broad Institute Genomics Platform"/>
            <consortium name="The Broad Institute Genome Sequencing Center for Infectious Disease"/>
            <person name="Wu L."/>
            <person name="Ma J."/>
        </authorList>
    </citation>
    <scope>NUCLEOTIDE SEQUENCE [LARGE SCALE GENOMIC DNA]</scope>
    <source>
        <strain evidence="4">CCM 8925</strain>
    </source>
</reference>
<dbReference type="CDD" id="cd01949">
    <property type="entry name" value="GGDEF"/>
    <property type="match status" value="1"/>
</dbReference>
<evidence type="ECO:0000259" key="2">
    <source>
        <dbReference type="PROSITE" id="PS50887"/>
    </source>
</evidence>
<evidence type="ECO:0000313" key="4">
    <source>
        <dbReference type="Proteomes" id="UP001597104"/>
    </source>
</evidence>
<feature type="transmembrane region" description="Helical" evidence="1">
    <location>
        <begin position="6"/>
        <end position="29"/>
    </location>
</feature>
<dbReference type="InterPro" id="IPR029787">
    <property type="entry name" value="Nucleotide_cyclase"/>
</dbReference>
<evidence type="ECO:0000256" key="1">
    <source>
        <dbReference type="SAM" id="Phobius"/>
    </source>
</evidence>
<dbReference type="PROSITE" id="PS50887">
    <property type="entry name" value="GGDEF"/>
    <property type="match status" value="1"/>
</dbReference>
<dbReference type="Pfam" id="PF00990">
    <property type="entry name" value="GGDEF"/>
    <property type="match status" value="1"/>
</dbReference>
<dbReference type="InterPro" id="IPR000160">
    <property type="entry name" value="GGDEF_dom"/>
</dbReference>
<dbReference type="Gene3D" id="3.30.70.270">
    <property type="match status" value="1"/>
</dbReference>
<dbReference type="PANTHER" id="PTHR45138:SF9">
    <property type="entry name" value="DIGUANYLATE CYCLASE DGCM-RELATED"/>
    <property type="match status" value="1"/>
</dbReference>
<dbReference type="SMART" id="SM00267">
    <property type="entry name" value="GGDEF"/>
    <property type="match status" value="1"/>
</dbReference>
<accession>A0ABW3ECP0</accession>
<sequence>MTQQFWLVQPLFTGIFFALGIILFFQLIVRSTLRHYNHQRQKIDKIDFSVGRLKLISVAYFSCLAIFFEYSAANVRNYVAFINFRLLLLIFVIVFLGLRSSLIIAACDILAHLVFYQFSIETFYHAVFIVTMFAAVYLMIAWIRHDKSSAAWIIPGAEGLVIIIWFTVHFINIRGVGTIGWSSVWFNSISFLLMEMVLFYSLSTLFHENQQLLTVTRQASIDSLTKLKNYNVFNKEYTHIFEQAGQANLTLTMLEMDIDRFKNINDHYGHLAGNEVLIQVGMVLKRLTEQVDHAACYRTGGEEFSILLPRLSVVEAGQFAQRLQTELDQLNVAYNHEVIKVTASVGIATLRNYDKNADHLFERADRMLYLSKGRGRNLVTTDETSL</sequence>
<keyword evidence="1" id="KW-0472">Membrane</keyword>
<feature type="transmembrane region" description="Helical" evidence="1">
    <location>
        <begin position="184"/>
        <end position="202"/>
    </location>
</feature>
<feature type="transmembrane region" description="Helical" evidence="1">
    <location>
        <begin position="50"/>
        <end position="68"/>
    </location>
</feature>
<evidence type="ECO:0000313" key="3">
    <source>
        <dbReference type="EMBL" id="MFD0898069.1"/>
    </source>
</evidence>
<dbReference type="InterPro" id="IPR050469">
    <property type="entry name" value="Diguanylate_Cyclase"/>
</dbReference>